<sequence length="943" mass="107193">MEVPLVNFENMDDVGINLGDPSDSGGRRGHQSGQEGLSPSTPPTLTTKANSSSGSLISNLKLLINSESPTDSVFSKMAKDSYENEDLFEKHCMEEKDEKVVINVSGLMFETQLSTLKKFPETLLGDPMKRISYFDPMRNEYFFDRNRPSFDGILYYYQSGGRIRRPANVPLDVFANEIIFYELGHEAMEQFREDEGFIKEPEVLLPTNELQRQFWLLFEYPESSSAAKSVALVSVLVIVISIFIFCLETLPEFREDNDFLPGLTQILNGTQDATHPATKDVIAYFTDPFFIVETICIIWFCFEVGVRFVVCPSKSDFFNNIMNIIDIVSIIPYFVTLGTELATTPDDDMNSGQNMSLAILRIIRLVRVFRIFKLSRHSKGLQILGQTLKASMRELGLLIFFLFIGVILFSSAIYFAEVDEPQTQFVSIPDGFWWAVVTMTTVGYGDMCPITMGGKMVGTLCAIAGVLTIALPVPVIVSNFNYFYHRETEQEEKQIMDAAAEAAQKMCAANKSEYLLFSERDYFNTRRLLLIVSSPAMETQTETQRPNNGQLIFVPHKDTVRLLEVYVKRSLSLNDGTLRDRRVQKKEKWVTMPKRERRHSSDPSLHLSEGFKEEEIGTFLEAVPPTSARLTLSEEPEKSVKKSKKNKKPSFWKSLFGIFYRKGNDEREDELDGPSEAEVSEEEPSDVVTTCLPTTPVTMQRRKSTKRKSIKRRFSKRRLSVSKGNRNVKDLNPADITRVEAVVSVEPTLYYYEKVSEELEKIVHEVQEKEEVLPLSDEEVINRIIALTKEQGDAIEDKQFLNCQFVPFTRKPQRLKDNPTLSGFFQRMTYSSFQKLADAYLEKEASPTHKPPTVLPTAPELVKLAFTLDFTARIAGLSRQNIGHITGLGNRYLLDRFEYQQMIQGPTVTSELQPHRRQSIAAASETFTPFLSTTDVVKDMLQA</sequence>
<dbReference type="EMBL" id="CM041537">
    <property type="protein sequence ID" value="KAI3369344.1"/>
    <property type="molecule type" value="Genomic_DNA"/>
</dbReference>
<reference evidence="1" key="1">
    <citation type="submission" date="2022-04" db="EMBL/GenBank/DDBJ databases">
        <title>Jade perch genome.</title>
        <authorList>
            <person name="Chao B."/>
        </authorList>
    </citation>
    <scope>NUCLEOTIDE SEQUENCE</scope>
    <source>
        <strain evidence="1">CB-2022</strain>
    </source>
</reference>
<gene>
    <name evidence="1" type="ORF">L3Q82_007580</name>
</gene>
<dbReference type="Proteomes" id="UP000831701">
    <property type="component" value="Chromosome 7"/>
</dbReference>
<keyword evidence="2" id="KW-1185">Reference proteome</keyword>
<evidence type="ECO:0000313" key="1">
    <source>
        <dbReference type="EMBL" id="KAI3369344.1"/>
    </source>
</evidence>
<organism evidence="1 2">
    <name type="scientific">Scortum barcoo</name>
    <name type="common">barcoo grunter</name>
    <dbReference type="NCBI Taxonomy" id="214431"/>
    <lineage>
        <taxon>Eukaryota</taxon>
        <taxon>Metazoa</taxon>
        <taxon>Chordata</taxon>
        <taxon>Craniata</taxon>
        <taxon>Vertebrata</taxon>
        <taxon>Euteleostomi</taxon>
        <taxon>Actinopterygii</taxon>
        <taxon>Neopterygii</taxon>
        <taxon>Teleostei</taxon>
        <taxon>Neoteleostei</taxon>
        <taxon>Acanthomorphata</taxon>
        <taxon>Eupercaria</taxon>
        <taxon>Centrarchiformes</taxon>
        <taxon>Terapontoidei</taxon>
        <taxon>Terapontidae</taxon>
        <taxon>Scortum</taxon>
    </lineage>
</organism>
<evidence type="ECO:0000313" key="2">
    <source>
        <dbReference type="Proteomes" id="UP000831701"/>
    </source>
</evidence>
<comment type="caution">
    <text evidence="1">The sequence shown here is derived from an EMBL/GenBank/DDBJ whole genome shotgun (WGS) entry which is preliminary data.</text>
</comment>
<accession>A0ACB8WNL0</accession>
<name>A0ACB8WNL0_9TELE</name>
<proteinExistence type="predicted"/>
<protein>
    <submittedName>
        <fullName evidence="1">Uncharacterized protein</fullName>
    </submittedName>
</protein>